<evidence type="ECO:0000313" key="1">
    <source>
        <dbReference type="EMBL" id="CAD2216283.1"/>
    </source>
</evidence>
<proteinExistence type="predicted"/>
<dbReference type="Proteomes" id="UP000515908">
    <property type="component" value="Chromosome 06"/>
</dbReference>
<gene>
    <name evidence="1" type="ORF">ADEAN_000374400</name>
</gene>
<dbReference type="VEuPathDB" id="TriTrypDB:ADEAN_000374400"/>
<reference evidence="1 2" key="1">
    <citation type="submission" date="2020-08" db="EMBL/GenBank/DDBJ databases">
        <authorList>
            <person name="Newling K."/>
            <person name="Davey J."/>
            <person name="Forrester S."/>
        </authorList>
    </citation>
    <scope>NUCLEOTIDE SEQUENCE [LARGE SCALE GENOMIC DNA]</scope>
    <source>
        <strain evidence="2">Crithidia deanei Carvalho (ATCC PRA-265)</strain>
    </source>
</reference>
<organism evidence="1 2">
    <name type="scientific">Angomonas deanei</name>
    <dbReference type="NCBI Taxonomy" id="59799"/>
    <lineage>
        <taxon>Eukaryota</taxon>
        <taxon>Discoba</taxon>
        <taxon>Euglenozoa</taxon>
        <taxon>Kinetoplastea</taxon>
        <taxon>Metakinetoplastina</taxon>
        <taxon>Trypanosomatida</taxon>
        <taxon>Trypanosomatidae</taxon>
        <taxon>Strigomonadinae</taxon>
        <taxon>Angomonas</taxon>
    </lineage>
</organism>
<protein>
    <submittedName>
        <fullName evidence="1">Uncharacterized protein</fullName>
    </submittedName>
</protein>
<sequence length="82" mass="9125">MTSFHFGIPLKEKILLQFSTLEARKLLGNTTESMNDEETVDFSATRHLAPEDLGVINDSIVNFESTVNKLLELTQTPGKSSK</sequence>
<name>A0A7G2CC30_9TRYP</name>
<dbReference type="EMBL" id="LR877150">
    <property type="protein sequence ID" value="CAD2216283.1"/>
    <property type="molecule type" value="Genomic_DNA"/>
</dbReference>
<evidence type="ECO:0000313" key="2">
    <source>
        <dbReference type="Proteomes" id="UP000515908"/>
    </source>
</evidence>
<accession>A0A7G2CC30</accession>
<dbReference type="AlphaFoldDB" id="A0A7G2CC30"/>
<keyword evidence="2" id="KW-1185">Reference proteome</keyword>